<accession>A0A371ETX0</accession>
<proteinExistence type="predicted"/>
<dbReference type="OrthoDB" id="1416519at2759"/>
<gene>
    <name evidence="1" type="ORF">CR513_51504</name>
</gene>
<reference evidence="1" key="1">
    <citation type="submission" date="2018-05" db="EMBL/GenBank/DDBJ databases">
        <title>Draft genome of Mucuna pruriens seed.</title>
        <authorList>
            <person name="Nnadi N.E."/>
            <person name="Vos R."/>
            <person name="Hasami M.H."/>
            <person name="Devisetty U.K."/>
            <person name="Aguiy J.C."/>
        </authorList>
    </citation>
    <scope>NUCLEOTIDE SEQUENCE [LARGE SCALE GENOMIC DNA]</scope>
    <source>
        <strain evidence="1">JCA_2017</strain>
    </source>
</reference>
<dbReference type="Proteomes" id="UP000257109">
    <property type="component" value="Unassembled WGS sequence"/>
</dbReference>
<protein>
    <submittedName>
        <fullName evidence="1">F-box protein</fullName>
    </submittedName>
</protein>
<name>A0A371ETX0_MUCPR</name>
<sequence length="257" mass="29569">MECELSLPQRSSWQSCSVQPKKTIENERLDILERAVKIDEFVPLVSLSLATYSAQTLCYAHFDRLSVTEAPRDPDGWKLVSESACGVGIRLLVMESALRRRLHLVSKLLVSTGMTSISRVGYRSRSRHIDLTIRDRVSMQRRSRGPEQIRDMHVRHLIMKTALHENEFMGITFFLNCCPMLEHLTIEISSLNDLFDYEAPFDFNLMQFWIDHVGVYKCLRSSLKVVEINGFTGTMNQHHVLSMETGQFIVLLSSFLE</sequence>
<evidence type="ECO:0000313" key="2">
    <source>
        <dbReference type="Proteomes" id="UP000257109"/>
    </source>
</evidence>
<organism evidence="1 2">
    <name type="scientific">Mucuna pruriens</name>
    <name type="common">Velvet bean</name>
    <name type="synonym">Dolichos pruriens</name>
    <dbReference type="NCBI Taxonomy" id="157652"/>
    <lineage>
        <taxon>Eukaryota</taxon>
        <taxon>Viridiplantae</taxon>
        <taxon>Streptophyta</taxon>
        <taxon>Embryophyta</taxon>
        <taxon>Tracheophyta</taxon>
        <taxon>Spermatophyta</taxon>
        <taxon>Magnoliopsida</taxon>
        <taxon>eudicotyledons</taxon>
        <taxon>Gunneridae</taxon>
        <taxon>Pentapetalae</taxon>
        <taxon>rosids</taxon>
        <taxon>fabids</taxon>
        <taxon>Fabales</taxon>
        <taxon>Fabaceae</taxon>
        <taxon>Papilionoideae</taxon>
        <taxon>50 kb inversion clade</taxon>
        <taxon>NPAAA clade</taxon>
        <taxon>indigoferoid/millettioid clade</taxon>
        <taxon>Phaseoleae</taxon>
        <taxon>Mucuna</taxon>
    </lineage>
</organism>
<comment type="caution">
    <text evidence="1">The sequence shown here is derived from an EMBL/GenBank/DDBJ whole genome shotgun (WGS) entry which is preliminary data.</text>
</comment>
<feature type="non-terminal residue" evidence="1">
    <location>
        <position position="1"/>
    </location>
</feature>
<dbReference type="EMBL" id="QJKJ01012131">
    <property type="protein sequence ID" value="RDX69389.1"/>
    <property type="molecule type" value="Genomic_DNA"/>
</dbReference>
<keyword evidence="2" id="KW-1185">Reference proteome</keyword>
<dbReference type="STRING" id="157652.A0A371ETX0"/>
<evidence type="ECO:0000313" key="1">
    <source>
        <dbReference type="EMBL" id="RDX69389.1"/>
    </source>
</evidence>
<dbReference type="AlphaFoldDB" id="A0A371ETX0"/>